<comment type="caution">
    <text evidence="2">The sequence shown here is derived from an EMBL/GenBank/DDBJ whole genome shotgun (WGS) entry which is preliminary data.</text>
</comment>
<reference evidence="2 3" key="1">
    <citation type="submission" date="2019-07" db="EMBL/GenBank/DDBJ databases">
        <title>Whole genome shotgun sequence of Thiobacillus plumbophilus NBRC 107929.</title>
        <authorList>
            <person name="Hosoyama A."/>
            <person name="Uohara A."/>
            <person name="Ohji S."/>
            <person name="Ichikawa N."/>
        </authorList>
    </citation>
    <scope>NUCLEOTIDE SEQUENCE [LARGE SCALE GENOMIC DNA]</scope>
    <source>
        <strain evidence="2 3">NBRC 107929</strain>
    </source>
</reference>
<gene>
    <name evidence="2" type="ORF">TPL01_29080</name>
</gene>
<dbReference type="AlphaFoldDB" id="A0A512LBA6"/>
<feature type="transmembrane region" description="Helical" evidence="1">
    <location>
        <begin position="43"/>
        <end position="64"/>
    </location>
</feature>
<accession>A0A512LBA6</accession>
<evidence type="ECO:0000256" key="1">
    <source>
        <dbReference type="SAM" id="Phobius"/>
    </source>
</evidence>
<evidence type="ECO:0000313" key="2">
    <source>
        <dbReference type="EMBL" id="GEP31770.1"/>
    </source>
</evidence>
<evidence type="ECO:0000313" key="3">
    <source>
        <dbReference type="Proteomes" id="UP000321337"/>
    </source>
</evidence>
<keyword evidence="3" id="KW-1185">Reference proteome</keyword>
<sequence length="136" mass="14694">MLVEVVAITARISIILAQDILLDPDHLGLRQPRRMRVRGTLTIVNDIFPMFMNMLSFMAMVVAVPSPVSVPVAMGILVMVGVILHLAIGGGRFMAMIMNRTIGMNMAMPVHCLPLDTGFPCTAATSGTHMVSPVYS</sequence>
<organism evidence="2 3">
    <name type="scientific">Sulfuriferula plumbiphila</name>
    <dbReference type="NCBI Taxonomy" id="171865"/>
    <lineage>
        <taxon>Bacteria</taxon>
        <taxon>Pseudomonadati</taxon>
        <taxon>Pseudomonadota</taxon>
        <taxon>Betaproteobacteria</taxon>
        <taxon>Nitrosomonadales</taxon>
        <taxon>Sulfuricellaceae</taxon>
        <taxon>Sulfuriferula</taxon>
    </lineage>
</organism>
<feature type="transmembrane region" description="Helical" evidence="1">
    <location>
        <begin position="70"/>
        <end position="90"/>
    </location>
</feature>
<protein>
    <submittedName>
        <fullName evidence="2">Uncharacterized protein</fullName>
    </submittedName>
</protein>
<dbReference type="Proteomes" id="UP000321337">
    <property type="component" value="Unassembled WGS sequence"/>
</dbReference>
<keyword evidence="1" id="KW-0472">Membrane</keyword>
<proteinExistence type="predicted"/>
<name>A0A512LBA6_9PROT</name>
<keyword evidence="1" id="KW-0812">Transmembrane</keyword>
<keyword evidence="1" id="KW-1133">Transmembrane helix</keyword>
<dbReference type="EMBL" id="BKAD01000036">
    <property type="protein sequence ID" value="GEP31770.1"/>
    <property type="molecule type" value="Genomic_DNA"/>
</dbReference>